<organism evidence="9 10">
    <name type="scientific">Prevotella illustrans</name>
    <dbReference type="NCBI Taxonomy" id="2800387"/>
    <lineage>
        <taxon>Bacteria</taxon>
        <taxon>Pseudomonadati</taxon>
        <taxon>Bacteroidota</taxon>
        <taxon>Bacteroidia</taxon>
        <taxon>Bacteroidales</taxon>
        <taxon>Prevotellaceae</taxon>
        <taxon>Prevotella</taxon>
    </lineage>
</organism>
<accession>A0ABS3M858</accession>
<dbReference type="Proteomes" id="UP000664265">
    <property type="component" value="Unassembled WGS sequence"/>
</dbReference>
<keyword evidence="7" id="KW-0653">Protein transport</keyword>
<evidence type="ECO:0000256" key="3">
    <source>
        <dbReference type="ARBA" id="ARBA00022475"/>
    </source>
</evidence>
<reference evidence="9 10" key="1">
    <citation type="submission" date="2021-01" db="EMBL/GenBank/DDBJ databases">
        <title>Prevotella A2931 sp. nov.</title>
        <authorList>
            <person name="Buhl M."/>
            <person name="Oberhettinger P."/>
        </authorList>
    </citation>
    <scope>NUCLEOTIDE SEQUENCE [LARGE SCALE GENOMIC DNA]</scope>
    <source>
        <strain evidence="9 10">A2931</strain>
    </source>
</reference>
<protein>
    <submittedName>
        <fullName evidence="9">Biopolymer transporter ExbD</fullName>
    </submittedName>
</protein>
<comment type="caution">
    <text evidence="9">The sequence shown here is derived from an EMBL/GenBank/DDBJ whole genome shotgun (WGS) entry which is preliminary data.</text>
</comment>
<gene>
    <name evidence="9" type="ORF">JHU38_11460</name>
</gene>
<comment type="subcellular location">
    <subcellularLocation>
        <location evidence="1">Cell membrane</location>
        <topology evidence="1">Single-pass membrane protein</topology>
    </subcellularLocation>
    <subcellularLocation>
        <location evidence="7">Cell membrane</location>
        <topology evidence="7">Single-pass type II membrane protein</topology>
    </subcellularLocation>
</comment>
<evidence type="ECO:0000313" key="10">
    <source>
        <dbReference type="Proteomes" id="UP000664265"/>
    </source>
</evidence>
<keyword evidence="4 7" id="KW-0812">Transmembrane</keyword>
<dbReference type="EMBL" id="JAERMS010000054">
    <property type="protein sequence ID" value="MBO1364372.1"/>
    <property type="molecule type" value="Genomic_DNA"/>
</dbReference>
<evidence type="ECO:0000256" key="5">
    <source>
        <dbReference type="ARBA" id="ARBA00022989"/>
    </source>
</evidence>
<evidence type="ECO:0000313" key="9">
    <source>
        <dbReference type="EMBL" id="MBO1364372.1"/>
    </source>
</evidence>
<evidence type="ECO:0000256" key="2">
    <source>
        <dbReference type="ARBA" id="ARBA00005811"/>
    </source>
</evidence>
<feature type="transmembrane region" description="Helical" evidence="8">
    <location>
        <begin position="12"/>
        <end position="34"/>
    </location>
</feature>
<evidence type="ECO:0000256" key="8">
    <source>
        <dbReference type="SAM" id="Phobius"/>
    </source>
</evidence>
<keyword evidence="7" id="KW-0813">Transport</keyword>
<dbReference type="InterPro" id="IPR003400">
    <property type="entry name" value="ExbD"/>
</dbReference>
<keyword evidence="10" id="KW-1185">Reference proteome</keyword>
<evidence type="ECO:0000256" key="6">
    <source>
        <dbReference type="ARBA" id="ARBA00023136"/>
    </source>
</evidence>
<evidence type="ECO:0000256" key="1">
    <source>
        <dbReference type="ARBA" id="ARBA00004162"/>
    </source>
</evidence>
<keyword evidence="6 8" id="KW-0472">Membrane</keyword>
<sequence length="175" mass="20128">MFRKRNRRVPGLNTTSTADISFMLLIFFLVASSMDIDKGLTRQLPPMETKQEQKATEVNRQKLLQLRIDAADQLLVDDKVMPMNQLQGRVEEFLQSLGADHLIVVAADPASSYDCYFQLQNSLVAAHQHWRDRMARKIYGRGFRRLATVERDNIRERCPLHVTESIPENTKGGDR</sequence>
<comment type="similarity">
    <text evidence="2 7">Belongs to the ExbD/TolR family.</text>
</comment>
<dbReference type="Pfam" id="PF02472">
    <property type="entry name" value="ExbD"/>
    <property type="match status" value="1"/>
</dbReference>
<dbReference type="PANTHER" id="PTHR30558:SF3">
    <property type="entry name" value="BIOPOLYMER TRANSPORT PROTEIN EXBD-RELATED"/>
    <property type="match status" value="1"/>
</dbReference>
<name>A0ABS3M858_9BACT</name>
<evidence type="ECO:0000256" key="4">
    <source>
        <dbReference type="ARBA" id="ARBA00022692"/>
    </source>
</evidence>
<evidence type="ECO:0000256" key="7">
    <source>
        <dbReference type="RuleBase" id="RU003879"/>
    </source>
</evidence>
<proteinExistence type="inferred from homology"/>
<dbReference type="PANTHER" id="PTHR30558">
    <property type="entry name" value="EXBD MEMBRANE COMPONENT OF PMF-DRIVEN MACROMOLECULE IMPORT SYSTEM"/>
    <property type="match status" value="1"/>
</dbReference>
<keyword evidence="3" id="KW-1003">Cell membrane</keyword>
<keyword evidence="5 8" id="KW-1133">Transmembrane helix</keyword>